<feature type="signal peptide" evidence="1">
    <location>
        <begin position="1"/>
        <end position="33"/>
    </location>
</feature>
<evidence type="ECO:0000313" key="3">
    <source>
        <dbReference type="Proteomes" id="UP001501005"/>
    </source>
</evidence>
<evidence type="ECO:0000256" key="1">
    <source>
        <dbReference type="SAM" id="SignalP"/>
    </source>
</evidence>
<reference evidence="2 3" key="1">
    <citation type="journal article" date="2019" name="Int. J. Syst. Evol. Microbiol.">
        <title>The Global Catalogue of Microorganisms (GCM) 10K type strain sequencing project: providing services to taxonomists for standard genome sequencing and annotation.</title>
        <authorList>
            <consortium name="The Broad Institute Genomics Platform"/>
            <consortium name="The Broad Institute Genome Sequencing Center for Infectious Disease"/>
            <person name="Wu L."/>
            <person name="Ma J."/>
        </authorList>
    </citation>
    <scope>NUCLEOTIDE SEQUENCE [LARGE SCALE GENOMIC DNA]</scope>
    <source>
        <strain evidence="2 3">JCM 10673</strain>
    </source>
</reference>
<dbReference type="Gene3D" id="2.160.20.20">
    <property type="match status" value="1"/>
</dbReference>
<feature type="chain" id="PRO_5047198652" description="Right handed beta helix domain-containing protein" evidence="1">
    <location>
        <begin position="34"/>
        <end position="301"/>
    </location>
</feature>
<proteinExistence type="predicted"/>
<comment type="caution">
    <text evidence="2">The sequence shown here is derived from an EMBL/GenBank/DDBJ whole genome shotgun (WGS) entry which is preliminary data.</text>
</comment>
<gene>
    <name evidence="2" type="ORF">GCM10009549_10740</name>
</gene>
<protein>
    <recommendedName>
        <fullName evidence="4">Right handed beta helix domain-containing protein</fullName>
    </recommendedName>
</protein>
<organism evidence="2 3">
    <name type="scientific">Streptomyces thermoalcalitolerans</name>
    <dbReference type="NCBI Taxonomy" id="65605"/>
    <lineage>
        <taxon>Bacteria</taxon>
        <taxon>Bacillati</taxon>
        <taxon>Actinomycetota</taxon>
        <taxon>Actinomycetes</taxon>
        <taxon>Kitasatosporales</taxon>
        <taxon>Streptomycetaceae</taxon>
        <taxon>Streptomyces</taxon>
    </lineage>
</organism>
<dbReference type="SUPFAM" id="SSF51126">
    <property type="entry name" value="Pectin lyase-like"/>
    <property type="match status" value="1"/>
</dbReference>
<dbReference type="InterPro" id="IPR012332">
    <property type="entry name" value="Autotransporter_pectin_lyase_C"/>
</dbReference>
<name>A0ABN1NG05_9ACTN</name>
<evidence type="ECO:0000313" key="2">
    <source>
        <dbReference type="EMBL" id="GAA0906063.1"/>
    </source>
</evidence>
<dbReference type="InterPro" id="IPR011050">
    <property type="entry name" value="Pectin_lyase_fold/virulence"/>
</dbReference>
<keyword evidence="1" id="KW-0732">Signal</keyword>
<dbReference type="RefSeq" id="WP_344047316.1">
    <property type="nucleotide sequence ID" value="NZ_BAAAHG010000005.1"/>
</dbReference>
<evidence type="ECO:0008006" key="4">
    <source>
        <dbReference type="Google" id="ProtNLM"/>
    </source>
</evidence>
<keyword evidence="3" id="KW-1185">Reference proteome</keyword>
<sequence length="301" mass="29671">MFTRAFSVRTAHLLCIGMTATVVPLALAPSASAKTHTVACSQTALRTAITQANSTPGTDTLKLTARCTYALTSELPSITSPIVINGNHATLTRTAGSFRILTVNGGNLTLRKTTITNGNAAGSAILSSDGGGILVTGNGTLTVDCSVIRDNTAAFGGGIGVSSGSQAHVSESVVRDNSSTQNGGGLVNNGTLTVRSSQISRNTAGGAGGGVASVGTLTITTSNLVDNTAQTGGGIANGVPTLPGGTATVSLSNISQNQAANNNPGGIYNNNGTVTLQSTVVAGNTPNNCSTSPSPVPGCVG</sequence>
<accession>A0ABN1NG05</accession>
<dbReference type="EMBL" id="BAAAHG010000005">
    <property type="protein sequence ID" value="GAA0906063.1"/>
    <property type="molecule type" value="Genomic_DNA"/>
</dbReference>
<dbReference type="Proteomes" id="UP001501005">
    <property type="component" value="Unassembled WGS sequence"/>
</dbReference>